<dbReference type="GO" id="GO:0003700">
    <property type="term" value="F:DNA-binding transcription factor activity"/>
    <property type="evidence" value="ECO:0007669"/>
    <property type="project" value="InterPro"/>
</dbReference>
<dbReference type="EMBL" id="JADGJD010000080">
    <property type="protein sequence ID" value="KAJ3055415.1"/>
    <property type="molecule type" value="Genomic_DNA"/>
</dbReference>
<name>A0AAD5X8T0_9FUNG</name>
<keyword evidence="14" id="KW-0371">Homeobox</keyword>
<sequence>MLPTPSATPSAPSTAPSSPRMAHTPHDITHLADRLKIFLSTAPSTWVPGEVLKRFPLPNGEYITCIYWSNMFYITGTDIVRSLMFRFHAFGRPVRNVKKFEEGVFSDLRNLKAGTDACLEEPRSEFLELLYKNNCIRTQKKQKVFYWYSVPHDRLFMDALERDLKRESMGLEPITSSQQPRPVIVKSDPYRLPMRDESHLMPPTYNHPQYSHRPTDNFMMDDWMPHEEQHGNAPYSHRGYHSQSQPHLYPMSNNSYELHHRSSIHSMHSMPSTGSSPNLSFAPSPEMSASSRGSPELNSESDDGLHNRPYFPSKHDPQWQRRSSHFQPSPYQYHSAPNIVQSTQHYPYMEDDMHPYPEPEHNGMLSLLEDNVPFSPHRQHMPHGSYSNYDQQPSSNSYIRLRRSSISEYHFPAPPTLKTQQLSQSLPALTTSSPTDKESLSEVAPPAKKARRHEERRAYTCSVTACAKRFKRFEHLRRHMRCHTGEKPFPCTVPGCGKAFSRSDNLTQHLKVHENQKAAAEKRLSEVAGKEAEEGAELEQSEDVKIATAAEDGLFGEGSGRQETEDIAVDGDTSLLV</sequence>
<dbReference type="PANTHER" id="PTHR47427">
    <property type="entry name" value="PROTEIN STE12"/>
    <property type="match status" value="1"/>
</dbReference>
<keyword evidence="5" id="KW-0862">Zinc</keyword>
<dbReference type="SUPFAM" id="SSF57667">
    <property type="entry name" value="beta-beta-alpha zinc fingers"/>
    <property type="match status" value="2"/>
</dbReference>
<dbReference type="InterPro" id="IPR013087">
    <property type="entry name" value="Znf_C2H2_type"/>
</dbReference>
<evidence type="ECO:0000256" key="7">
    <source>
        <dbReference type="ARBA" id="ARBA00023163"/>
    </source>
</evidence>
<evidence type="ECO:0000256" key="12">
    <source>
        <dbReference type="SAM" id="MobiDB-lite"/>
    </source>
</evidence>
<dbReference type="SMART" id="SM00355">
    <property type="entry name" value="ZnF_C2H2"/>
    <property type="match status" value="2"/>
</dbReference>
<evidence type="ECO:0000256" key="8">
    <source>
        <dbReference type="ARBA" id="ARBA00023242"/>
    </source>
</evidence>
<keyword evidence="3" id="KW-0677">Repeat</keyword>
<comment type="subcellular location">
    <subcellularLocation>
        <location evidence="1">Nucleus</location>
    </subcellularLocation>
</comment>
<comment type="similarity">
    <text evidence="9">Belongs to the STE12 transcription factor family.</text>
</comment>
<keyword evidence="7" id="KW-0804">Transcription</keyword>
<keyword evidence="4 10" id="KW-0863">Zinc-finger</keyword>
<dbReference type="SMART" id="SM00424">
    <property type="entry name" value="STE"/>
    <property type="match status" value="1"/>
</dbReference>
<evidence type="ECO:0000256" key="6">
    <source>
        <dbReference type="ARBA" id="ARBA00023015"/>
    </source>
</evidence>
<feature type="region of interest" description="Disordered" evidence="12">
    <location>
        <begin position="1"/>
        <end position="24"/>
    </location>
</feature>
<dbReference type="InterPro" id="IPR052127">
    <property type="entry name" value="STE12_transcription_factor"/>
</dbReference>
<keyword evidence="11" id="KW-0175">Coiled coil</keyword>
<dbReference type="GO" id="GO:0005634">
    <property type="term" value="C:nucleus"/>
    <property type="evidence" value="ECO:0007669"/>
    <property type="project" value="UniProtKB-SubCell"/>
</dbReference>
<dbReference type="PANTHER" id="PTHR47427:SF1">
    <property type="entry name" value="PROTEIN STE12"/>
    <property type="match status" value="1"/>
</dbReference>
<feature type="compositionally biased region" description="Polar residues" evidence="12">
    <location>
        <begin position="273"/>
        <end position="298"/>
    </location>
</feature>
<evidence type="ECO:0000256" key="2">
    <source>
        <dbReference type="ARBA" id="ARBA00022723"/>
    </source>
</evidence>
<protein>
    <submittedName>
        <fullName evidence="14">Homeodomain transcription factor ste12</fullName>
    </submittedName>
</protein>
<dbReference type="Pfam" id="PF00096">
    <property type="entry name" value="zf-C2H2"/>
    <property type="match status" value="1"/>
</dbReference>
<evidence type="ECO:0000313" key="14">
    <source>
        <dbReference type="EMBL" id="KAJ3055415.1"/>
    </source>
</evidence>
<feature type="domain" description="C2H2-type" evidence="13">
    <location>
        <begin position="459"/>
        <end position="488"/>
    </location>
</feature>
<dbReference type="AlphaFoldDB" id="A0AAD5X8T0"/>
<dbReference type="Pfam" id="PF02200">
    <property type="entry name" value="STE"/>
    <property type="match status" value="1"/>
</dbReference>
<keyword evidence="14" id="KW-0238">DNA-binding</keyword>
<evidence type="ECO:0000259" key="13">
    <source>
        <dbReference type="PROSITE" id="PS50157"/>
    </source>
</evidence>
<gene>
    <name evidence="14" type="primary">STE12</name>
    <name evidence="14" type="ORF">HK097_010616</name>
</gene>
<reference evidence="14" key="1">
    <citation type="submission" date="2020-05" db="EMBL/GenBank/DDBJ databases">
        <title>Phylogenomic resolution of chytrid fungi.</title>
        <authorList>
            <person name="Stajich J.E."/>
            <person name="Amses K."/>
            <person name="Simmons R."/>
            <person name="Seto K."/>
            <person name="Myers J."/>
            <person name="Bonds A."/>
            <person name="Quandt C.A."/>
            <person name="Barry K."/>
            <person name="Liu P."/>
            <person name="Grigoriev I."/>
            <person name="Longcore J.E."/>
            <person name="James T.Y."/>
        </authorList>
    </citation>
    <scope>NUCLEOTIDE SEQUENCE</scope>
    <source>
        <strain evidence="14">JEL0318</strain>
    </source>
</reference>
<evidence type="ECO:0000313" key="15">
    <source>
        <dbReference type="Proteomes" id="UP001212841"/>
    </source>
</evidence>
<evidence type="ECO:0000256" key="10">
    <source>
        <dbReference type="PROSITE-ProRule" id="PRU00042"/>
    </source>
</evidence>
<dbReference type="Gene3D" id="3.30.160.60">
    <property type="entry name" value="Classic Zinc Finger"/>
    <property type="match status" value="2"/>
</dbReference>
<organism evidence="14 15">
    <name type="scientific">Rhizophlyctis rosea</name>
    <dbReference type="NCBI Taxonomy" id="64517"/>
    <lineage>
        <taxon>Eukaryota</taxon>
        <taxon>Fungi</taxon>
        <taxon>Fungi incertae sedis</taxon>
        <taxon>Chytridiomycota</taxon>
        <taxon>Chytridiomycota incertae sedis</taxon>
        <taxon>Chytridiomycetes</taxon>
        <taxon>Rhizophlyctidales</taxon>
        <taxon>Rhizophlyctidaceae</taxon>
        <taxon>Rhizophlyctis</taxon>
    </lineage>
</organism>
<dbReference type="FunFam" id="3.30.160.60:FF:000032">
    <property type="entry name" value="Krueppel-like factor 4"/>
    <property type="match status" value="1"/>
</dbReference>
<feature type="compositionally biased region" description="Polar residues" evidence="12">
    <location>
        <begin position="385"/>
        <end position="394"/>
    </location>
</feature>
<dbReference type="GO" id="GO:0008270">
    <property type="term" value="F:zinc ion binding"/>
    <property type="evidence" value="ECO:0007669"/>
    <property type="project" value="UniProtKB-KW"/>
</dbReference>
<feature type="coiled-coil region" evidence="11">
    <location>
        <begin position="503"/>
        <end position="530"/>
    </location>
</feature>
<evidence type="ECO:0000256" key="3">
    <source>
        <dbReference type="ARBA" id="ARBA00022737"/>
    </source>
</evidence>
<feature type="domain" description="C2H2-type" evidence="13">
    <location>
        <begin position="489"/>
        <end position="518"/>
    </location>
</feature>
<dbReference type="InterPro" id="IPR003120">
    <property type="entry name" value="Ste12"/>
</dbReference>
<evidence type="ECO:0000256" key="4">
    <source>
        <dbReference type="ARBA" id="ARBA00022771"/>
    </source>
</evidence>
<feature type="region of interest" description="Disordered" evidence="12">
    <location>
        <begin position="412"/>
        <end position="451"/>
    </location>
</feature>
<accession>A0AAD5X8T0</accession>
<evidence type="ECO:0000256" key="9">
    <source>
        <dbReference type="ARBA" id="ARBA00024345"/>
    </source>
</evidence>
<dbReference type="PROSITE" id="PS00028">
    <property type="entry name" value="ZINC_FINGER_C2H2_1"/>
    <property type="match status" value="2"/>
</dbReference>
<feature type="region of interest" description="Disordered" evidence="12">
    <location>
        <begin position="221"/>
        <end position="328"/>
    </location>
</feature>
<keyword evidence="6" id="KW-0805">Transcription regulation</keyword>
<feature type="compositionally biased region" description="Polar residues" evidence="12">
    <location>
        <begin position="417"/>
        <end position="434"/>
    </location>
</feature>
<evidence type="ECO:0000256" key="1">
    <source>
        <dbReference type="ARBA" id="ARBA00004123"/>
    </source>
</evidence>
<keyword evidence="2" id="KW-0479">Metal-binding</keyword>
<feature type="compositionally biased region" description="Polar residues" evidence="12">
    <location>
        <begin position="241"/>
        <end position="256"/>
    </location>
</feature>
<dbReference type="GO" id="GO:0003677">
    <property type="term" value="F:DNA binding"/>
    <property type="evidence" value="ECO:0007669"/>
    <property type="project" value="UniProtKB-KW"/>
</dbReference>
<dbReference type="GO" id="GO:1990526">
    <property type="term" value="C:Ste12p-Dig1p-Dig2p complex"/>
    <property type="evidence" value="ECO:0007669"/>
    <property type="project" value="TreeGrafter"/>
</dbReference>
<keyword evidence="8" id="KW-0539">Nucleus</keyword>
<keyword evidence="15" id="KW-1185">Reference proteome</keyword>
<dbReference type="GO" id="GO:1990527">
    <property type="term" value="C:Tec1p-Ste12p-Dig1p complex"/>
    <property type="evidence" value="ECO:0007669"/>
    <property type="project" value="TreeGrafter"/>
</dbReference>
<proteinExistence type="inferred from homology"/>
<comment type="caution">
    <text evidence="14">The sequence shown here is derived from an EMBL/GenBank/DDBJ whole genome shotgun (WGS) entry which is preliminary data.</text>
</comment>
<feature type="region of interest" description="Disordered" evidence="12">
    <location>
        <begin position="551"/>
        <end position="577"/>
    </location>
</feature>
<dbReference type="InterPro" id="IPR036236">
    <property type="entry name" value="Znf_C2H2_sf"/>
</dbReference>
<dbReference type="Proteomes" id="UP001212841">
    <property type="component" value="Unassembled WGS sequence"/>
</dbReference>
<evidence type="ECO:0000256" key="11">
    <source>
        <dbReference type="SAM" id="Coils"/>
    </source>
</evidence>
<dbReference type="PROSITE" id="PS50157">
    <property type="entry name" value="ZINC_FINGER_C2H2_2"/>
    <property type="match status" value="2"/>
</dbReference>
<feature type="compositionally biased region" description="Low complexity" evidence="12">
    <location>
        <begin position="1"/>
        <end position="19"/>
    </location>
</feature>
<feature type="region of interest" description="Disordered" evidence="12">
    <location>
        <begin position="375"/>
        <end position="394"/>
    </location>
</feature>
<evidence type="ECO:0000256" key="5">
    <source>
        <dbReference type="ARBA" id="ARBA00022833"/>
    </source>
</evidence>